<evidence type="ECO:0000313" key="8">
    <source>
        <dbReference type="Proteomes" id="UP000318815"/>
    </source>
</evidence>
<proteinExistence type="inferred from homology"/>
<reference evidence="7 8" key="1">
    <citation type="submission" date="2019-08" db="EMBL/GenBank/DDBJ databases">
        <title>Whole genome sequencing of chitin degrading bacteria Chitinophaga pinensis YS16.</title>
        <authorList>
            <person name="Singh R.P."/>
            <person name="Manchanda G."/>
            <person name="Maurya I.K."/>
            <person name="Joshi N.K."/>
            <person name="Srivastava A.K."/>
        </authorList>
    </citation>
    <scope>NUCLEOTIDE SEQUENCE [LARGE SCALE GENOMIC DNA]</scope>
    <source>
        <strain evidence="7 8">YS-16</strain>
    </source>
</reference>
<dbReference type="SUPFAM" id="SSF88659">
    <property type="entry name" value="Sigma3 and sigma4 domains of RNA polymerase sigma factors"/>
    <property type="match status" value="1"/>
</dbReference>
<keyword evidence="8" id="KW-1185">Reference proteome</keyword>
<feature type="domain" description="RNA polymerase sigma factor 70 region 4 type 2" evidence="6">
    <location>
        <begin position="127"/>
        <end position="172"/>
    </location>
</feature>
<dbReference type="InterPro" id="IPR013325">
    <property type="entry name" value="RNA_pol_sigma_r2"/>
</dbReference>
<feature type="domain" description="RNA polymerase sigma-70 region 2" evidence="5">
    <location>
        <begin position="28"/>
        <end position="93"/>
    </location>
</feature>
<comment type="similarity">
    <text evidence="1">Belongs to the sigma-70 factor family. ECF subfamily.</text>
</comment>
<evidence type="ECO:0000256" key="2">
    <source>
        <dbReference type="ARBA" id="ARBA00023015"/>
    </source>
</evidence>
<dbReference type="Pfam" id="PF08281">
    <property type="entry name" value="Sigma70_r4_2"/>
    <property type="match status" value="1"/>
</dbReference>
<evidence type="ECO:0000256" key="3">
    <source>
        <dbReference type="ARBA" id="ARBA00023082"/>
    </source>
</evidence>
<dbReference type="Proteomes" id="UP000318815">
    <property type="component" value="Unassembled WGS sequence"/>
</dbReference>
<dbReference type="Pfam" id="PF04542">
    <property type="entry name" value="Sigma70_r2"/>
    <property type="match status" value="1"/>
</dbReference>
<dbReference type="InterPro" id="IPR013249">
    <property type="entry name" value="RNA_pol_sigma70_r4_t2"/>
</dbReference>
<evidence type="ECO:0000256" key="1">
    <source>
        <dbReference type="ARBA" id="ARBA00010641"/>
    </source>
</evidence>
<organism evidence="7 8">
    <name type="scientific">Chitinophaga pinensis</name>
    <dbReference type="NCBI Taxonomy" id="79329"/>
    <lineage>
        <taxon>Bacteria</taxon>
        <taxon>Pseudomonadati</taxon>
        <taxon>Bacteroidota</taxon>
        <taxon>Chitinophagia</taxon>
        <taxon>Chitinophagales</taxon>
        <taxon>Chitinophagaceae</taxon>
        <taxon>Chitinophaga</taxon>
    </lineage>
</organism>
<dbReference type="PANTHER" id="PTHR43133">
    <property type="entry name" value="RNA POLYMERASE ECF-TYPE SIGMA FACTO"/>
    <property type="match status" value="1"/>
</dbReference>
<dbReference type="AlphaFoldDB" id="A0A5C6LV96"/>
<dbReference type="GO" id="GO:0003677">
    <property type="term" value="F:DNA binding"/>
    <property type="evidence" value="ECO:0007669"/>
    <property type="project" value="InterPro"/>
</dbReference>
<dbReference type="PANTHER" id="PTHR43133:SF46">
    <property type="entry name" value="RNA POLYMERASE SIGMA-70 FACTOR ECF SUBFAMILY"/>
    <property type="match status" value="1"/>
</dbReference>
<dbReference type="OrthoDB" id="654544at2"/>
<dbReference type="Gene3D" id="1.10.1740.10">
    <property type="match status" value="1"/>
</dbReference>
<evidence type="ECO:0000313" key="7">
    <source>
        <dbReference type="EMBL" id="TWW00644.1"/>
    </source>
</evidence>
<dbReference type="RefSeq" id="WP_146304810.1">
    <property type="nucleotide sequence ID" value="NZ_VOHS01000007.1"/>
</dbReference>
<evidence type="ECO:0000256" key="4">
    <source>
        <dbReference type="ARBA" id="ARBA00023163"/>
    </source>
</evidence>
<accession>A0A5C6LV96</accession>
<dbReference type="GO" id="GO:0006352">
    <property type="term" value="P:DNA-templated transcription initiation"/>
    <property type="evidence" value="ECO:0007669"/>
    <property type="project" value="InterPro"/>
</dbReference>
<keyword evidence="3" id="KW-0731">Sigma factor</keyword>
<dbReference type="EMBL" id="VOHS01000007">
    <property type="protein sequence ID" value="TWW00644.1"/>
    <property type="molecule type" value="Genomic_DNA"/>
</dbReference>
<dbReference type="CDD" id="cd06171">
    <property type="entry name" value="Sigma70_r4"/>
    <property type="match status" value="1"/>
</dbReference>
<evidence type="ECO:0000259" key="6">
    <source>
        <dbReference type="Pfam" id="PF08281"/>
    </source>
</evidence>
<dbReference type="NCBIfam" id="TIGR02937">
    <property type="entry name" value="sigma70-ECF"/>
    <property type="match status" value="1"/>
</dbReference>
<dbReference type="InterPro" id="IPR039425">
    <property type="entry name" value="RNA_pol_sigma-70-like"/>
</dbReference>
<dbReference type="GO" id="GO:0016987">
    <property type="term" value="F:sigma factor activity"/>
    <property type="evidence" value="ECO:0007669"/>
    <property type="project" value="UniProtKB-KW"/>
</dbReference>
<dbReference type="Gene3D" id="1.10.10.10">
    <property type="entry name" value="Winged helix-like DNA-binding domain superfamily/Winged helix DNA-binding domain"/>
    <property type="match status" value="1"/>
</dbReference>
<dbReference type="InterPro" id="IPR014284">
    <property type="entry name" value="RNA_pol_sigma-70_dom"/>
</dbReference>
<dbReference type="InterPro" id="IPR013324">
    <property type="entry name" value="RNA_pol_sigma_r3/r4-like"/>
</dbReference>
<keyword evidence="4" id="KW-0804">Transcription</keyword>
<name>A0A5C6LV96_9BACT</name>
<dbReference type="InterPro" id="IPR007627">
    <property type="entry name" value="RNA_pol_sigma70_r2"/>
</dbReference>
<comment type="caution">
    <text evidence="7">The sequence shown here is derived from an EMBL/GenBank/DDBJ whole genome shotgun (WGS) entry which is preliminary data.</text>
</comment>
<gene>
    <name evidence="7" type="ORF">FEF09_09075</name>
</gene>
<dbReference type="InterPro" id="IPR036388">
    <property type="entry name" value="WH-like_DNA-bd_sf"/>
</dbReference>
<evidence type="ECO:0000259" key="5">
    <source>
        <dbReference type="Pfam" id="PF04542"/>
    </source>
</evidence>
<protein>
    <submittedName>
        <fullName evidence="7">Sigma-70 family RNA polymerase sigma factor</fullName>
    </submittedName>
</protein>
<sequence>MHVLDGYSDEQLFALLQDDDEIAFSIIFSRYSRRLYVEAFSKLQDEDEGNDIVQEVFCWLWDKRRVLSTPKCLKAYLIQVARNKCVDLIRKKTSTRGKKQQYVWLVDTFTTTSPIETKELGRQLAIAIDNITPASRQAFEQSYLHKKSLKEIADQMDINVQSVKNHIHRALKVLRENLKHNLS</sequence>
<keyword evidence="2" id="KW-0805">Transcription regulation</keyword>
<dbReference type="SUPFAM" id="SSF88946">
    <property type="entry name" value="Sigma2 domain of RNA polymerase sigma factors"/>
    <property type="match status" value="1"/>
</dbReference>